<feature type="domain" description="PKS/mFAS DH" evidence="4">
    <location>
        <begin position="216"/>
        <end position="271"/>
    </location>
</feature>
<dbReference type="InterPro" id="IPR049900">
    <property type="entry name" value="PKS_mFAS_DH"/>
</dbReference>
<dbReference type="Pfam" id="PF21089">
    <property type="entry name" value="PKS_DH_N"/>
    <property type="match status" value="1"/>
</dbReference>
<dbReference type="PROSITE" id="PS52019">
    <property type="entry name" value="PKS_MFAS_DH"/>
    <property type="match status" value="1"/>
</dbReference>
<accession>A0ABT5ZX99</accession>
<feature type="non-terminal residue" evidence="5">
    <location>
        <position position="1"/>
    </location>
</feature>
<reference evidence="5 6" key="1">
    <citation type="submission" date="2023-03" db="EMBL/GenBank/DDBJ databases">
        <title>Draft genome sequence of Streptomyces sp. RB6PN23 isolated from peat swamp forest in Thailand.</title>
        <authorList>
            <person name="Klaysubun C."/>
            <person name="Duangmal K."/>
        </authorList>
    </citation>
    <scope>NUCLEOTIDE SEQUENCE [LARGE SCALE GENOMIC DNA]</scope>
    <source>
        <strain evidence="5 6">RB6PN23</strain>
    </source>
</reference>
<name>A0ABT5ZX99_9ACTN</name>
<evidence type="ECO:0000256" key="2">
    <source>
        <dbReference type="ARBA" id="ARBA00023268"/>
    </source>
</evidence>
<comment type="caution">
    <text evidence="3">Lacks conserved residue(s) required for the propagation of feature annotation.</text>
</comment>
<dbReference type="PANTHER" id="PTHR43775">
    <property type="entry name" value="FATTY ACID SYNTHASE"/>
    <property type="match status" value="1"/>
</dbReference>
<dbReference type="RefSeq" id="WP_276097244.1">
    <property type="nucleotide sequence ID" value="NZ_JARJBC010000076.1"/>
</dbReference>
<dbReference type="Gene3D" id="3.30.70.3290">
    <property type="match status" value="1"/>
</dbReference>
<dbReference type="InterPro" id="IPR049552">
    <property type="entry name" value="PKS_DH_N"/>
</dbReference>
<evidence type="ECO:0000259" key="4">
    <source>
        <dbReference type="PROSITE" id="PS52019"/>
    </source>
</evidence>
<evidence type="ECO:0000313" key="6">
    <source>
        <dbReference type="Proteomes" id="UP001216579"/>
    </source>
</evidence>
<dbReference type="InterPro" id="IPR050091">
    <property type="entry name" value="PKS_NRPS_Biosynth_Enz"/>
</dbReference>
<dbReference type="SMART" id="SM00827">
    <property type="entry name" value="PKS_AT"/>
    <property type="match status" value="1"/>
</dbReference>
<keyword evidence="2" id="KW-0511">Multifunctional enzyme</keyword>
<comment type="caution">
    <text evidence="5">The sequence shown here is derived from an EMBL/GenBank/DDBJ whole genome shotgun (WGS) entry which is preliminary data.</text>
</comment>
<dbReference type="Pfam" id="PF00698">
    <property type="entry name" value="Acyl_transf_1"/>
    <property type="match status" value="1"/>
</dbReference>
<dbReference type="SUPFAM" id="SSF52151">
    <property type="entry name" value="FabD/lysophospholipase-like"/>
    <property type="match status" value="1"/>
</dbReference>
<dbReference type="Gene3D" id="3.40.366.10">
    <property type="entry name" value="Malonyl-Coenzyme A Acyl Carrier Protein, domain 2"/>
    <property type="match status" value="1"/>
</dbReference>
<sequence length="271" mass="28589">SVAVINGPASTVVAGESDALDLLLAHCRDREVQARRIAVDYASHSALVEPLEQRLLADLAPISPRSTGVPVYSSVTGELMDTASWGAEYWYRNLRNTVLFEKALTAALDAGASTVVEVSPHPVLLPAVQDIVDQHEDPATAVGTLRRGEGNLHQMVSAVAQVYADGVAVDWAGVFAGCGAVRVGLPTYAFQRQRFWPEATSGPTDVAAAGLSSAEHPLLGAMLSLPQTDGVVFTSRLSLRTHPWLADYAVQGSVVFAGTGYVELAIRAGDS</sequence>
<dbReference type="Gene3D" id="3.10.129.110">
    <property type="entry name" value="Polyketide synthase dehydratase"/>
    <property type="match status" value="1"/>
</dbReference>
<evidence type="ECO:0000256" key="3">
    <source>
        <dbReference type="PROSITE-ProRule" id="PRU01363"/>
    </source>
</evidence>
<dbReference type="PANTHER" id="PTHR43775:SF51">
    <property type="entry name" value="INACTIVE PHENOLPHTHIOCEROL SYNTHESIS POLYKETIDE SYNTHASE TYPE I PKS1-RELATED"/>
    <property type="match status" value="1"/>
</dbReference>
<dbReference type="InterPro" id="IPR016035">
    <property type="entry name" value="Acyl_Trfase/lysoPLipase"/>
</dbReference>
<keyword evidence="6" id="KW-1185">Reference proteome</keyword>
<feature type="non-terminal residue" evidence="5">
    <location>
        <position position="271"/>
    </location>
</feature>
<proteinExistence type="predicted"/>
<gene>
    <name evidence="5" type="ORF">P3G67_35755</name>
</gene>
<dbReference type="InterPro" id="IPR042104">
    <property type="entry name" value="PKS_dehydratase_sf"/>
</dbReference>
<keyword evidence="5" id="KW-0012">Acyltransferase</keyword>
<protein>
    <submittedName>
        <fullName evidence="5">Acyltransferase domain-containing protein</fullName>
    </submittedName>
</protein>
<dbReference type="GO" id="GO:0016746">
    <property type="term" value="F:acyltransferase activity"/>
    <property type="evidence" value="ECO:0007669"/>
    <property type="project" value="UniProtKB-KW"/>
</dbReference>
<dbReference type="EMBL" id="JARJBC010000076">
    <property type="protein sequence ID" value="MDF3294447.1"/>
    <property type="molecule type" value="Genomic_DNA"/>
</dbReference>
<organism evidence="5 6">
    <name type="scientific">Streptomyces silvisoli</name>
    <dbReference type="NCBI Taxonomy" id="3034235"/>
    <lineage>
        <taxon>Bacteria</taxon>
        <taxon>Bacillati</taxon>
        <taxon>Actinomycetota</taxon>
        <taxon>Actinomycetes</taxon>
        <taxon>Kitasatosporales</taxon>
        <taxon>Streptomycetaceae</taxon>
        <taxon>Streptomyces</taxon>
    </lineage>
</organism>
<dbReference type="Proteomes" id="UP001216579">
    <property type="component" value="Unassembled WGS sequence"/>
</dbReference>
<dbReference type="InterPro" id="IPR014043">
    <property type="entry name" value="Acyl_transferase_dom"/>
</dbReference>
<keyword evidence="1" id="KW-0808">Transferase</keyword>
<dbReference type="InterPro" id="IPR001227">
    <property type="entry name" value="Ac_transferase_dom_sf"/>
</dbReference>
<evidence type="ECO:0000256" key="1">
    <source>
        <dbReference type="ARBA" id="ARBA00022679"/>
    </source>
</evidence>
<evidence type="ECO:0000313" key="5">
    <source>
        <dbReference type="EMBL" id="MDF3294447.1"/>
    </source>
</evidence>